<proteinExistence type="inferred from homology"/>
<dbReference type="PANTHER" id="PTHR43149:SF1">
    <property type="entry name" value="DELTA(3,5)-DELTA(2,4)-DIENOYL-COA ISOMERASE, MITOCHONDRIAL"/>
    <property type="match status" value="1"/>
</dbReference>
<dbReference type="PANTHER" id="PTHR43149">
    <property type="entry name" value="ENOYL-COA HYDRATASE"/>
    <property type="match status" value="1"/>
</dbReference>
<evidence type="ECO:0000313" key="3">
    <source>
        <dbReference type="Proteomes" id="UP001157439"/>
    </source>
</evidence>
<gene>
    <name evidence="2" type="ORF">GCM10007894_04580</name>
</gene>
<dbReference type="CDD" id="cd06558">
    <property type="entry name" value="crotonase-like"/>
    <property type="match status" value="1"/>
</dbReference>
<dbReference type="Proteomes" id="UP001157439">
    <property type="component" value="Unassembled WGS sequence"/>
</dbReference>
<dbReference type="EMBL" id="BSPO01000001">
    <property type="protein sequence ID" value="GLS82481.1"/>
    <property type="molecule type" value="Genomic_DNA"/>
</dbReference>
<dbReference type="GO" id="GO:0016853">
    <property type="term" value="F:isomerase activity"/>
    <property type="evidence" value="ECO:0007669"/>
    <property type="project" value="InterPro"/>
</dbReference>
<dbReference type="RefSeq" id="WP_095498032.1">
    <property type="nucleotide sequence ID" value="NZ_BSPO01000001.1"/>
</dbReference>
<dbReference type="InterPro" id="IPR001753">
    <property type="entry name" value="Enoyl-CoA_hydra/iso"/>
</dbReference>
<organism evidence="2 3">
    <name type="scientific">Paraferrimonas haliotis</name>
    <dbReference type="NCBI Taxonomy" id="2013866"/>
    <lineage>
        <taxon>Bacteria</taxon>
        <taxon>Pseudomonadati</taxon>
        <taxon>Pseudomonadota</taxon>
        <taxon>Gammaproteobacteria</taxon>
        <taxon>Alteromonadales</taxon>
        <taxon>Ferrimonadaceae</taxon>
        <taxon>Paraferrimonas</taxon>
    </lineage>
</organism>
<dbReference type="NCBIfam" id="NF005699">
    <property type="entry name" value="PRK07509.1"/>
    <property type="match status" value="1"/>
</dbReference>
<evidence type="ECO:0000313" key="2">
    <source>
        <dbReference type="EMBL" id="GLS82481.1"/>
    </source>
</evidence>
<comment type="similarity">
    <text evidence="1">Belongs to the enoyl-CoA hydratase/isomerase family.</text>
</comment>
<protein>
    <submittedName>
        <fullName evidence="2">Enoyl-CoA hydratase</fullName>
    </submittedName>
</protein>
<sequence length="268" mass="29683">MTTQYQRLTVSIRDQVAHVNLARPDKRNAIDLTMFKELAGVAKELKRNRDIRAVILAGDGPDFCSGLDVAGVMKQKSQMFSLLTKWWPGHANLAQRAAHAWRKIPVPVIVAIHGRCWGGGLQIALGGDFRLASTEASLSIMESKWGLVPDMSGLVALRGIMRQDQAMKITMSSELITAPQALELGLVTQVVDEPLEAALALAQSLADKSPDCLAAIKGLYQGHWHSSEGRILASETWRQWKILSGSNFRRAVSRNMGKECDYQPRKRW</sequence>
<dbReference type="InterPro" id="IPR045002">
    <property type="entry name" value="Ech1-like"/>
</dbReference>
<evidence type="ECO:0000256" key="1">
    <source>
        <dbReference type="ARBA" id="ARBA00005254"/>
    </source>
</evidence>
<dbReference type="AlphaFoldDB" id="A0AA37TVC1"/>
<reference evidence="2 3" key="1">
    <citation type="journal article" date="2014" name="Int. J. Syst. Evol. Microbiol.">
        <title>Complete genome sequence of Corynebacterium casei LMG S-19264T (=DSM 44701T), isolated from a smear-ripened cheese.</title>
        <authorList>
            <consortium name="US DOE Joint Genome Institute (JGI-PGF)"/>
            <person name="Walter F."/>
            <person name="Albersmeier A."/>
            <person name="Kalinowski J."/>
            <person name="Ruckert C."/>
        </authorList>
    </citation>
    <scope>NUCLEOTIDE SEQUENCE [LARGE SCALE GENOMIC DNA]</scope>
    <source>
        <strain evidence="2 3">NBRC 112785</strain>
    </source>
</reference>
<dbReference type="InterPro" id="IPR029045">
    <property type="entry name" value="ClpP/crotonase-like_dom_sf"/>
</dbReference>
<dbReference type="Pfam" id="PF00378">
    <property type="entry name" value="ECH_1"/>
    <property type="match status" value="1"/>
</dbReference>
<dbReference type="Gene3D" id="3.90.226.10">
    <property type="entry name" value="2-enoyl-CoA Hydratase, Chain A, domain 1"/>
    <property type="match status" value="1"/>
</dbReference>
<name>A0AA37TVC1_9GAMM</name>
<comment type="caution">
    <text evidence="2">The sequence shown here is derived from an EMBL/GenBank/DDBJ whole genome shotgun (WGS) entry which is preliminary data.</text>
</comment>
<keyword evidence="3" id="KW-1185">Reference proteome</keyword>
<accession>A0AA37TVC1</accession>
<dbReference type="SUPFAM" id="SSF52096">
    <property type="entry name" value="ClpP/crotonase"/>
    <property type="match status" value="1"/>
</dbReference>